<keyword evidence="1" id="KW-0175">Coiled coil</keyword>
<protein>
    <submittedName>
        <fullName evidence="2">Kinetochore protein Spc25</fullName>
    </submittedName>
</protein>
<dbReference type="Gene3D" id="3.30.457.50">
    <property type="entry name" value="Chromosome segregation protein Spc25"/>
    <property type="match status" value="1"/>
</dbReference>
<accession>A0ABQ7HZ96</accession>
<keyword evidence="3" id="KW-1185">Reference proteome</keyword>
<sequence>MNCENSQKISQITEQVVSELEQHLSLYKNHILHFKEADRRDVEGERARISSLNQAYALARERNEALIKERNSLNEAIEAEKKELSAHERENSDLKNQVTSAGETRIQLAGRLASLENKLFSLTKKCELVESKNKEKEKKLEIKANLYREYLGIDILPLKENVLKIEFRYVIDGDCFVVFNFDNTSPISEIFPSILSLEKVNYKLEESKNFYSFLKWIRNEFKTRFK</sequence>
<comment type="caution">
    <text evidence="2">The sequence shown here is derived from an EMBL/GenBank/DDBJ whole genome shotgun (WGS) entry which is preliminary data.</text>
</comment>
<gene>
    <name evidence="2" type="primary">spc25</name>
    <name evidence="2" type="ORF">TCON_1293</name>
</gene>
<evidence type="ECO:0000313" key="3">
    <source>
        <dbReference type="Proteomes" id="UP001516464"/>
    </source>
</evidence>
<reference evidence="2 3" key="1">
    <citation type="submission" date="2019-01" db="EMBL/GenBank/DDBJ databases">
        <title>Genomes sequencing and comparative genomics of infectious freshwater microsporidia, Cucumispora dikerogammari and Thelohania contejeani.</title>
        <authorList>
            <person name="Cormier A."/>
            <person name="Giraud I."/>
            <person name="Wattier R."/>
            <person name="Teixeira M."/>
            <person name="Grandjean F."/>
            <person name="Rigaud T."/>
            <person name="Cordaux R."/>
        </authorList>
    </citation>
    <scope>NUCLEOTIDE SEQUENCE [LARGE SCALE GENOMIC DNA]</scope>
    <source>
        <strain evidence="2">T1</strain>
        <tissue evidence="2">Spores</tissue>
    </source>
</reference>
<name>A0ABQ7HZ96_9MICR</name>
<evidence type="ECO:0000256" key="1">
    <source>
        <dbReference type="SAM" id="Coils"/>
    </source>
</evidence>
<organism evidence="2 3">
    <name type="scientific">Astathelohania contejeani</name>
    <dbReference type="NCBI Taxonomy" id="164912"/>
    <lineage>
        <taxon>Eukaryota</taxon>
        <taxon>Fungi</taxon>
        <taxon>Fungi incertae sedis</taxon>
        <taxon>Microsporidia</taxon>
        <taxon>Astathelohaniidae</taxon>
        <taxon>Astathelohania</taxon>
    </lineage>
</organism>
<dbReference type="Proteomes" id="UP001516464">
    <property type="component" value="Unassembled WGS sequence"/>
</dbReference>
<proteinExistence type="predicted"/>
<evidence type="ECO:0000313" key="2">
    <source>
        <dbReference type="EMBL" id="KAF7683493.1"/>
    </source>
</evidence>
<feature type="coiled-coil region" evidence="1">
    <location>
        <begin position="49"/>
        <end position="132"/>
    </location>
</feature>
<dbReference type="EMBL" id="SBIQ01000081">
    <property type="protein sequence ID" value="KAF7683493.1"/>
    <property type="molecule type" value="Genomic_DNA"/>
</dbReference>
<dbReference type="CDD" id="cd23784">
    <property type="entry name" value="RWD_Spc25"/>
    <property type="match status" value="1"/>
</dbReference>